<evidence type="ECO:0000313" key="2">
    <source>
        <dbReference type="EMBL" id="KAK8967657.1"/>
    </source>
</evidence>
<dbReference type="InterPro" id="IPR007612">
    <property type="entry name" value="LOR"/>
</dbReference>
<dbReference type="SUPFAM" id="SSF54518">
    <property type="entry name" value="Tubby C-terminal domain-like"/>
    <property type="match status" value="1"/>
</dbReference>
<reference evidence="2 3" key="1">
    <citation type="journal article" date="2022" name="Nat. Plants">
        <title>Genomes of leafy and leafless Platanthera orchids illuminate the evolution of mycoheterotrophy.</title>
        <authorList>
            <person name="Li M.H."/>
            <person name="Liu K.W."/>
            <person name="Li Z."/>
            <person name="Lu H.C."/>
            <person name="Ye Q.L."/>
            <person name="Zhang D."/>
            <person name="Wang J.Y."/>
            <person name="Li Y.F."/>
            <person name="Zhong Z.M."/>
            <person name="Liu X."/>
            <person name="Yu X."/>
            <person name="Liu D.K."/>
            <person name="Tu X.D."/>
            <person name="Liu B."/>
            <person name="Hao Y."/>
            <person name="Liao X.Y."/>
            <person name="Jiang Y.T."/>
            <person name="Sun W.H."/>
            <person name="Chen J."/>
            <person name="Chen Y.Q."/>
            <person name="Ai Y."/>
            <person name="Zhai J.W."/>
            <person name="Wu S.S."/>
            <person name="Zhou Z."/>
            <person name="Hsiao Y.Y."/>
            <person name="Wu W.L."/>
            <person name="Chen Y.Y."/>
            <person name="Lin Y.F."/>
            <person name="Hsu J.L."/>
            <person name="Li C.Y."/>
            <person name="Wang Z.W."/>
            <person name="Zhao X."/>
            <person name="Zhong W.Y."/>
            <person name="Ma X.K."/>
            <person name="Ma L."/>
            <person name="Huang J."/>
            <person name="Chen G.Z."/>
            <person name="Huang M.Z."/>
            <person name="Huang L."/>
            <person name="Peng D.H."/>
            <person name="Luo Y.B."/>
            <person name="Zou S.Q."/>
            <person name="Chen S.P."/>
            <person name="Lan S."/>
            <person name="Tsai W.C."/>
            <person name="Van de Peer Y."/>
            <person name="Liu Z.J."/>
        </authorList>
    </citation>
    <scope>NUCLEOTIDE SEQUENCE [LARGE SCALE GENOMIC DNA]</scope>
    <source>
        <strain evidence="2">Lor288</strain>
    </source>
</reference>
<dbReference type="Proteomes" id="UP001412067">
    <property type="component" value="Unassembled WGS sequence"/>
</dbReference>
<dbReference type="PANTHER" id="PTHR31087">
    <property type="match status" value="1"/>
</dbReference>
<dbReference type="InterPro" id="IPR025659">
    <property type="entry name" value="Tubby-like_C"/>
</dbReference>
<accession>A0ABR2MUW6</accession>
<dbReference type="InterPro" id="IPR038595">
    <property type="entry name" value="LOR_sf"/>
</dbReference>
<sequence length="186" mass="20672">MDMGMVAVVNPLFCVPYPIDLAFTSKSPNYVRTGGFTAVDSAGKVLFRAKNSFLGGFTLLQDAAGNTLLTMKAKLMSMHGRWQVFAGDGTEVQDLLFNIKKSSYVQFHDEWVVYLAANTKEDECDFKIKGSYRKKNFTIYRGESSSVVAQLTKKHKLHVLPKSQAFGATINPNCDYSFITALIAIF</sequence>
<keyword evidence="3" id="KW-1185">Reference proteome</keyword>
<name>A0ABR2MUW6_9ASPA</name>
<dbReference type="EMBL" id="JBBWWR010000004">
    <property type="protein sequence ID" value="KAK8967657.1"/>
    <property type="molecule type" value="Genomic_DNA"/>
</dbReference>
<comment type="caution">
    <text evidence="2">The sequence shown here is derived from an EMBL/GenBank/DDBJ whole genome shotgun (WGS) entry which is preliminary data.</text>
</comment>
<proteinExistence type="inferred from homology"/>
<organism evidence="2 3">
    <name type="scientific">Platanthera guangdongensis</name>
    <dbReference type="NCBI Taxonomy" id="2320717"/>
    <lineage>
        <taxon>Eukaryota</taxon>
        <taxon>Viridiplantae</taxon>
        <taxon>Streptophyta</taxon>
        <taxon>Embryophyta</taxon>
        <taxon>Tracheophyta</taxon>
        <taxon>Spermatophyta</taxon>
        <taxon>Magnoliopsida</taxon>
        <taxon>Liliopsida</taxon>
        <taxon>Asparagales</taxon>
        <taxon>Orchidaceae</taxon>
        <taxon>Orchidoideae</taxon>
        <taxon>Orchideae</taxon>
        <taxon>Orchidinae</taxon>
        <taxon>Platanthera</taxon>
    </lineage>
</organism>
<dbReference type="Gene3D" id="2.40.160.200">
    <property type="entry name" value="LURP1-related"/>
    <property type="match status" value="1"/>
</dbReference>
<comment type="similarity">
    <text evidence="1">Belongs to the LOR family.</text>
</comment>
<dbReference type="PANTHER" id="PTHR31087:SF58">
    <property type="entry name" value="OS07G0230700 PROTEIN"/>
    <property type="match status" value="1"/>
</dbReference>
<evidence type="ECO:0000313" key="3">
    <source>
        <dbReference type="Proteomes" id="UP001412067"/>
    </source>
</evidence>
<evidence type="ECO:0000256" key="1">
    <source>
        <dbReference type="ARBA" id="ARBA00005437"/>
    </source>
</evidence>
<dbReference type="Pfam" id="PF04525">
    <property type="entry name" value="LOR"/>
    <property type="match status" value="1"/>
</dbReference>
<gene>
    <name evidence="2" type="ORF">KSP40_PGU018286</name>
</gene>
<protein>
    <submittedName>
        <fullName evidence="2">Protein LURP-one-related 13</fullName>
    </submittedName>
</protein>